<accession>A0A8D8IPE9</accession>
<dbReference type="EMBL" id="HBUE01155053">
    <property type="protein sequence ID" value="CAG6507330.1"/>
    <property type="molecule type" value="Transcribed_RNA"/>
</dbReference>
<dbReference type="EMBL" id="HBUE01260120">
    <property type="protein sequence ID" value="CAG6558665.1"/>
    <property type="molecule type" value="Transcribed_RNA"/>
</dbReference>
<sequence>MVELLHWGNPVMVWLEVADIHCFELVVALLVQELVETVQRNLDLILRSYNSKVQLLRRDMAEEWLVLELVLSEQYNSVQFLRLYNNMEERLHKDIQLEWLVLV</sequence>
<reference evidence="1" key="1">
    <citation type="submission" date="2021-05" db="EMBL/GenBank/DDBJ databases">
        <authorList>
            <person name="Alioto T."/>
            <person name="Alioto T."/>
            <person name="Gomez Garrido J."/>
        </authorList>
    </citation>
    <scope>NUCLEOTIDE SEQUENCE</scope>
</reference>
<proteinExistence type="predicted"/>
<organism evidence="1">
    <name type="scientific">Culex pipiens</name>
    <name type="common">House mosquito</name>
    <dbReference type="NCBI Taxonomy" id="7175"/>
    <lineage>
        <taxon>Eukaryota</taxon>
        <taxon>Metazoa</taxon>
        <taxon>Ecdysozoa</taxon>
        <taxon>Arthropoda</taxon>
        <taxon>Hexapoda</taxon>
        <taxon>Insecta</taxon>
        <taxon>Pterygota</taxon>
        <taxon>Neoptera</taxon>
        <taxon>Endopterygota</taxon>
        <taxon>Diptera</taxon>
        <taxon>Nematocera</taxon>
        <taxon>Culicoidea</taxon>
        <taxon>Culicidae</taxon>
        <taxon>Culicinae</taxon>
        <taxon>Culicini</taxon>
        <taxon>Culex</taxon>
        <taxon>Culex</taxon>
    </lineage>
</organism>
<name>A0A8D8IPE9_CULPI</name>
<dbReference type="AlphaFoldDB" id="A0A8D8IPE9"/>
<protein>
    <submittedName>
        <fullName evidence="1">(northern house mosquito) hypothetical protein</fullName>
    </submittedName>
</protein>
<evidence type="ECO:0000313" key="1">
    <source>
        <dbReference type="EMBL" id="CAG6558665.1"/>
    </source>
</evidence>